<reference evidence="4 5" key="1">
    <citation type="submission" date="2017-08" db="EMBL/GenBank/DDBJ databases">
        <title>Draft genome sequences of 64 type strains of genus Staph aureus.</title>
        <authorList>
            <person name="Cole K."/>
            <person name="Golubchik T."/>
            <person name="Russell J."/>
            <person name="Foster D."/>
            <person name="Llewelyn M."/>
            <person name="Wilson D."/>
            <person name="Crook D."/>
            <person name="Paul J."/>
        </authorList>
    </citation>
    <scope>NUCLEOTIDE SEQUENCE [LARGE SCALE GENOMIC DNA]</scope>
    <source>
        <strain evidence="4 5">NCTC 12101</strain>
    </source>
</reference>
<accession>A0AAP8TTJ2</accession>
<dbReference type="EMBL" id="PPQW01000016">
    <property type="protein sequence ID" value="PNZ68375.1"/>
    <property type="molecule type" value="Genomic_DNA"/>
</dbReference>
<evidence type="ECO:0000313" key="4">
    <source>
        <dbReference type="EMBL" id="PNZ68375.1"/>
    </source>
</evidence>
<dbReference type="EMBL" id="JAUHQC010000009">
    <property type="protein sequence ID" value="MDN4532988.1"/>
    <property type="molecule type" value="Genomic_DNA"/>
</dbReference>
<dbReference type="Proteomes" id="UP000242470">
    <property type="component" value="Unassembled WGS sequence"/>
</dbReference>
<dbReference type="PANTHER" id="PTHR11786">
    <property type="entry name" value="N-HYDROXYARYLAMINE O-ACETYLTRANSFERASE"/>
    <property type="match status" value="1"/>
</dbReference>
<dbReference type="SUPFAM" id="SSF54001">
    <property type="entry name" value="Cysteine proteinases"/>
    <property type="match status" value="1"/>
</dbReference>
<dbReference type="PANTHER" id="PTHR11786:SF0">
    <property type="entry name" value="ARYLAMINE N-ACETYLTRANSFERASE 4-RELATED"/>
    <property type="match status" value="1"/>
</dbReference>
<protein>
    <submittedName>
        <fullName evidence="4">Arylamine N-acetyltransferase</fullName>
    </submittedName>
</protein>
<evidence type="ECO:0000256" key="2">
    <source>
        <dbReference type="RuleBase" id="RU003452"/>
    </source>
</evidence>
<organism evidence="4 5">
    <name type="scientific">Staphylococcus auricularis</name>
    <dbReference type="NCBI Taxonomy" id="29379"/>
    <lineage>
        <taxon>Bacteria</taxon>
        <taxon>Bacillati</taxon>
        <taxon>Bacillota</taxon>
        <taxon>Bacilli</taxon>
        <taxon>Bacillales</taxon>
        <taxon>Staphylococcaceae</taxon>
        <taxon>Staphylococcus</taxon>
    </lineage>
</organism>
<comment type="caution">
    <text evidence="4">The sequence shown here is derived from an EMBL/GenBank/DDBJ whole genome shotgun (WGS) entry which is preliminary data.</text>
</comment>
<dbReference type="InterPro" id="IPR001447">
    <property type="entry name" value="Arylamine_N-AcTrfase"/>
</dbReference>
<evidence type="ECO:0000313" key="3">
    <source>
        <dbReference type="EMBL" id="MDN4532988.1"/>
    </source>
</evidence>
<gene>
    <name evidence="4" type="ORF">CD158_03450</name>
    <name evidence="3" type="ORF">QYH67_05265</name>
</gene>
<evidence type="ECO:0000256" key="1">
    <source>
        <dbReference type="ARBA" id="ARBA00006547"/>
    </source>
</evidence>
<dbReference type="AlphaFoldDB" id="A0AAP8TTJ2"/>
<dbReference type="InterPro" id="IPR038765">
    <property type="entry name" value="Papain-like_cys_pep_sf"/>
</dbReference>
<name>A0AAP8TTJ2_9STAP</name>
<comment type="similarity">
    <text evidence="1 2">Belongs to the arylamine N-acetyltransferase family.</text>
</comment>
<dbReference type="GO" id="GO:0016407">
    <property type="term" value="F:acetyltransferase activity"/>
    <property type="evidence" value="ECO:0007669"/>
    <property type="project" value="InterPro"/>
</dbReference>
<dbReference type="Pfam" id="PF00797">
    <property type="entry name" value="Acetyltransf_2"/>
    <property type="match status" value="1"/>
</dbReference>
<dbReference type="Proteomes" id="UP001171687">
    <property type="component" value="Unassembled WGS sequence"/>
</dbReference>
<dbReference type="InterPro" id="IPR053710">
    <property type="entry name" value="Arylamine_NAT_domain_sf"/>
</dbReference>
<reference evidence="3" key="2">
    <citation type="submission" date="2023-07" db="EMBL/GenBank/DDBJ databases">
        <title>Evaluation of the beneficial properties of pineapple isolates.</title>
        <authorList>
            <person name="Adefiranye O."/>
        </authorList>
    </citation>
    <scope>NUCLEOTIDE SEQUENCE</scope>
    <source>
        <strain evidence="3">PAPLE_T1</strain>
    </source>
</reference>
<dbReference type="Gene3D" id="3.30.2140.20">
    <property type="match status" value="1"/>
</dbReference>
<dbReference type="RefSeq" id="WP_059106300.1">
    <property type="nucleotide sequence ID" value="NZ_AP024589.1"/>
</dbReference>
<sequence length="263" mass="29994">MDISAFEHYIEVDPARVESHTVDGLAHYMTQFMKHIPFEDIHVQNGVPISTDVETNFDKIVHQHRGGFCYELNTLSQYYLKAKGYTVGRLAATVYTPEGDFVFKDSHLTTYVKLDGSTYLVDVGFGNASTVPVPLTGEVVDDHHSGLYRVIKGTTDDYEMQQKVDEASPWKTQYSFDFIDRPIDYFDEVIDKNQHDPASGFVQNLVVSRLTEEGRYTMSQHHLTITDTSGQQKLPVTSDNYREILKDYFDIDETVKTLEPAND</sequence>
<evidence type="ECO:0000313" key="5">
    <source>
        <dbReference type="Proteomes" id="UP000242470"/>
    </source>
</evidence>
<dbReference type="PRINTS" id="PR01543">
    <property type="entry name" value="ANATRNSFRASE"/>
</dbReference>
<dbReference type="GeneID" id="64983068"/>
<proteinExistence type="inferred from homology"/>